<feature type="compositionally biased region" description="Basic and acidic residues" evidence="2">
    <location>
        <begin position="1416"/>
        <end position="1426"/>
    </location>
</feature>
<proteinExistence type="predicted"/>
<dbReference type="OrthoDB" id="346466at2759"/>
<feature type="compositionally biased region" description="Basic and acidic residues" evidence="2">
    <location>
        <begin position="1097"/>
        <end position="1112"/>
    </location>
</feature>
<feature type="compositionally biased region" description="Gly residues" evidence="2">
    <location>
        <begin position="1614"/>
        <end position="1624"/>
    </location>
</feature>
<feature type="compositionally biased region" description="Pro residues" evidence="2">
    <location>
        <begin position="33"/>
        <end position="43"/>
    </location>
</feature>
<feature type="compositionally biased region" description="Basic and acidic residues" evidence="2">
    <location>
        <begin position="564"/>
        <end position="575"/>
    </location>
</feature>
<feature type="region of interest" description="Disordered" evidence="2">
    <location>
        <begin position="972"/>
        <end position="1475"/>
    </location>
</feature>
<feature type="compositionally biased region" description="Polar residues" evidence="2">
    <location>
        <begin position="1972"/>
        <end position="1991"/>
    </location>
</feature>
<feature type="region of interest" description="Disordered" evidence="2">
    <location>
        <begin position="1"/>
        <end position="109"/>
    </location>
</feature>
<feature type="compositionally biased region" description="Basic and acidic residues" evidence="2">
    <location>
        <begin position="1385"/>
        <end position="1395"/>
    </location>
</feature>
<accession>F0VBN2</accession>
<feature type="region of interest" description="Disordered" evidence="2">
    <location>
        <begin position="2056"/>
        <end position="2209"/>
    </location>
</feature>
<evidence type="ECO:0000256" key="2">
    <source>
        <dbReference type="SAM" id="MobiDB-lite"/>
    </source>
</evidence>
<name>F0VBN2_NEOCL</name>
<feature type="region of interest" description="Disordered" evidence="2">
    <location>
        <begin position="770"/>
        <end position="945"/>
    </location>
</feature>
<reference evidence="5" key="3">
    <citation type="journal article" date="2012" name="PLoS Pathog.">
        <title>Comparative genomics of the apicomplexan parasites Toxoplasma gondii and Neospora caninum: Coccidia differing in host range and transmission strategy.</title>
        <authorList>
            <person name="Reid A.J."/>
            <person name="Vermont S.J."/>
            <person name="Cotton J.A."/>
            <person name="Harris D."/>
            <person name="Hill-Cawthorne G.A."/>
            <person name="Konen-Waisman S."/>
            <person name="Latham S.M."/>
            <person name="Mourier T."/>
            <person name="Norton R."/>
            <person name="Quail M.A."/>
            <person name="Sanders M."/>
            <person name="Shanmugam D."/>
            <person name="Sohal A."/>
            <person name="Wasmuth J.D."/>
            <person name="Brunk B."/>
            <person name="Grigg M.E."/>
            <person name="Howard J.C."/>
            <person name="Parkinson J."/>
            <person name="Roos D.S."/>
            <person name="Trees A.J."/>
            <person name="Berriman M."/>
            <person name="Pain A."/>
            <person name="Wastling J.M."/>
        </authorList>
    </citation>
    <scope>NUCLEOTIDE SEQUENCE [LARGE SCALE GENOMIC DNA]</scope>
    <source>
        <strain evidence="5">Liverpool</strain>
    </source>
</reference>
<dbReference type="Proteomes" id="UP000007494">
    <property type="component" value="Chromosome IX"/>
</dbReference>
<feature type="compositionally biased region" description="Basic and acidic residues" evidence="2">
    <location>
        <begin position="487"/>
        <end position="544"/>
    </location>
</feature>
<feature type="compositionally biased region" description="Basic and acidic residues" evidence="2">
    <location>
        <begin position="1008"/>
        <end position="1019"/>
    </location>
</feature>
<feature type="compositionally biased region" description="Low complexity" evidence="2">
    <location>
        <begin position="1296"/>
        <end position="1306"/>
    </location>
</feature>
<feature type="compositionally biased region" description="Low complexity" evidence="2">
    <location>
        <begin position="874"/>
        <end position="893"/>
    </location>
</feature>
<reference evidence="3" key="2">
    <citation type="submission" date="2011-03" db="EMBL/GenBank/DDBJ databases">
        <title>Comparative genomics and transcriptomics of Neospora caninum and Toxoplasma gondii.</title>
        <authorList>
            <person name="Reid A.J."/>
            <person name="Sohal A."/>
            <person name="Harris D."/>
            <person name="Quail M."/>
            <person name="Sanders M."/>
            <person name="Berriman M."/>
            <person name="Wastling J.M."/>
            <person name="Pain A."/>
        </authorList>
    </citation>
    <scope>NUCLEOTIDE SEQUENCE</scope>
    <source>
        <strain evidence="3">Liverpool</strain>
    </source>
</reference>
<feature type="compositionally biased region" description="Low complexity" evidence="2">
    <location>
        <begin position="99"/>
        <end position="109"/>
    </location>
</feature>
<feature type="compositionally biased region" description="Low complexity" evidence="2">
    <location>
        <begin position="1504"/>
        <end position="1561"/>
    </location>
</feature>
<feature type="compositionally biased region" description="Basic and acidic residues" evidence="2">
    <location>
        <begin position="792"/>
        <end position="858"/>
    </location>
</feature>
<feature type="compositionally biased region" description="Basic and acidic residues" evidence="2">
    <location>
        <begin position="668"/>
        <end position="694"/>
    </location>
</feature>
<feature type="compositionally biased region" description="Basic and acidic residues" evidence="2">
    <location>
        <begin position="1140"/>
        <end position="1159"/>
    </location>
</feature>
<feature type="compositionally biased region" description="Basic and acidic residues" evidence="2">
    <location>
        <begin position="1433"/>
        <end position="1444"/>
    </location>
</feature>
<feature type="compositionally biased region" description="Basic and acidic residues" evidence="2">
    <location>
        <begin position="583"/>
        <end position="594"/>
    </location>
</feature>
<dbReference type="InParanoid" id="F0VBN2"/>
<reference evidence="3" key="1">
    <citation type="submission" date="2011-02" db="EMBL/GenBank/DDBJ databases">
        <authorList>
            <person name="Aslett M."/>
        </authorList>
    </citation>
    <scope>NUCLEOTIDE SEQUENCE</scope>
    <source>
        <strain evidence="3">Liverpool</strain>
    </source>
</reference>
<feature type="compositionally biased region" description="Low complexity" evidence="2">
    <location>
        <begin position="1829"/>
        <end position="1840"/>
    </location>
</feature>
<feature type="coiled-coil region" evidence="1">
    <location>
        <begin position="1802"/>
        <end position="1829"/>
    </location>
</feature>
<feature type="region of interest" description="Disordered" evidence="2">
    <location>
        <begin position="1757"/>
        <end position="1778"/>
    </location>
</feature>
<feature type="compositionally biased region" description="Polar residues" evidence="2">
    <location>
        <begin position="904"/>
        <end position="917"/>
    </location>
</feature>
<evidence type="ECO:0000313" key="3">
    <source>
        <dbReference type="EMBL" id="CBZ51016.1"/>
    </source>
</evidence>
<evidence type="ECO:0000256" key="1">
    <source>
        <dbReference type="SAM" id="Coils"/>
    </source>
</evidence>
<feature type="compositionally biased region" description="Basic and acidic residues" evidence="2">
    <location>
        <begin position="894"/>
        <end position="903"/>
    </location>
</feature>
<feature type="region of interest" description="Disordered" evidence="2">
    <location>
        <begin position="227"/>
        <end position="268"/>
    </location>
</feature>
<feature type="compositionally biased region" description="Low complexity" evidence="2">
    <location>
        <begin position="924"/>
        <end position="945"/>
    </location>
</feature>
<feature type="region of interest" description="Disordered" evidence="2">
    <location>
        <begin position="366"/>
        <end position="602"/>
    </location>
</feature>
<feature type="region of interest" description="Disordered" evidence="2">
    <location>
        <begin position="1829"/>
        <end position="1903"/>
    </location>
</feature>
<feature type="compositionally biased region" description="Basic and acidic residues" evidence="2">
    <location>
        <begin position="2186"/>
        <end position="2196"/>
    </location>
</feature>
<evidence type="ECO:0000313" key="5">
    <source>
        <dbReference type="Proteomes" id="UP000007494"/>
    </source>
</evidence>
<reference evidence="4" key="4">
    <citation type="journal article" date="2015" name="PLoS ONE">
        <title>Comprehensive Evaluation of Toxoplasma gondii VEG and Neospora caninum LIV Genomes with Tachyzoite Stage Transcriptome and Proteome Defines Novel Transcript Features.</title>
        <authorList>
            <person name="Ramaprasad A."/>
            <person name="Mourier T."/>
            <person name="Naeem R."/>
            <person name="Malas T.B."/>
            <person name="Moussa E."/>
            <person name="Panigrahi A."/>
            <person name="Vermont S.J."/>
            <person name="Otto T.D."/>
            <person name="Wastling J."/>
            <person name="Pain A."/>
        </authorList>
    </citation>
    <scope>NUCLEOTIDE SEQUENCE</scope>
    <source>
        <strain evidence="4">Liverpool</strain>
    </source>
</reference>
<feature type="compositionally biased region" description="Acidic residues" evidence="2">
    <location>
        <begin position="1844"/>
        <end position="1860"/>
    </location>
</feature>
<dbReference type="RefSeq" id="XP_003881049.1">
    <property type="nucleotide sequence ID" value="XM_003881000.1"/>
</dbReference>
<dbReference type="OMA" id="KWMAPFC"/>
<feature type="compositionally biased region" description="Low complexity" evidence="2">
    <location>
        <begin position="44"/>
        <end position="56"/>
    </location>
</feature>
<feature type="compositionally biased region" description="Low complexity" evidence="2">
    <location>
        <begin position="2010"/>
        <end position="2023"/>
    </location>
</feature>
<feature type="compositionally biased region" description="Basic and acidic residues" evidence="2">
    <location>
        <begin position="405"/>
        <end position="428"/>
    </location>
</feature>
<keyword evidence="1" id="KW-0175">Coiled coil</keyword>
<feature type="compositionally biased region" description="Polar residues" evidence="2">
    <location>
        <begin position="254"/>
        <end position="266"/>
    </location>
</feature>
<evidence type="ECO:0000313" key="4">
    <source>
        <dbReference type="EMBL" id="CEL68321.1"/>
    </source>
</evidence>
<gene>
    <name evidence="4" type="ORF">BN1204_040910</name>
    <name evidence="3" type="ORF">NCLIV_040910</name>
</gene>
<feature type="compositionally biased region" description="Basic and acidic residues" evidence="2">
    <location>
        <begin position="2096"/>
        <end position="2108"/>
    </location>
</feature>
<feature type="region of interest" description="Disordered" evidence="2">
    <location>
        <begin position="1492"/>
        <end position="1573"/>
    </location>
</feature>
<feature type="compositionally biased region" description="Basic and acidic residues" evidence="2">
    <location>
        <begin position="1279"/>
        <end position="1290"/>
    </location>
</feature>
<feature type="compositionally biased region" description="Polar residues" evidence="2">
    <location>
        <begin position="1199"/>
        <end position="1215"/>
    </location>
</feature>
<feature type="region of interest" description="Disordered" evidence="2">
    <location>
        <begin position="147"/>
        <end position="174"/>
    </location>
</feature>
<dbReference type="EMBL" id="FR823385">
    <property type="protein sequence ID" value="CBZ51016.1"/>
    <property type="molecule type" value="Genomic_DNA"/>
</dbReference>
<feature type="compositionally biased region" description="Acidic residues" evidence="2">
    <location>
        <begin position="1323"/>
        <end position="1335"/>
    </location>
</feature>
<keyword evidence="5" id="KW-1185">Reference proteome</keyword>
<feature type="compositionally biased region" description="Basic and acidic residues" evidence="2">
    <location>
        <begin position="456"/>
        <end position="472"/>
    </location>
</feature>
<feature type="compositionally biased region" description="Polar residues" evidence="2">
    <location>
        <begin position="13"/>
        <end position="22"/>
    </location>
</feature>
<protein>
    <submittedName>
        <fullName evidence="3">Uncharacterized protein</fullName>
    </submittedName>
</protein>
<dbReference type="eggNOG" id="ENOG502R02G">
    <property type="taxonomic scope" value="Eukaryota"/>
</dbReference>
<feature type="compositionally biased region" description="Basic residues" evidence="2">
    <location>
        <begin position="1"/>
        <end position="12"/>
    </location>
</feature>
<feature type="compositionally biased region" description="Basic and acidic residues" evidence="2">
    <location>
        <begin position="1307"/>
        <end position="1322"/>
    </location>
</feature>
<feature type="compositionally biased region" description="Low complexity" evidence="2">
    <location>
        <begin position="2116"/>
        <end position="2136"/>
    </location>
</feature>
<feature type="region of interest" description="Disordered" evidence="2">
    <location>
        <begin position="1606"/>
        <end position="1652"/>
    </location>
</feature>
<feature type="region of interest" description="Disordered" evidence="2">
    <location>
        <begin position="626"/>
        <end position="694"/>
    </location>
</feature>
<feature type="compositionally biased region" description="Basic and acidic residues" evidence="2">
    <location>
        <begin position="230"/>
        <end position="241"/>
    </location>
</feature>
<feature type="compositionally biased region" description="Low complexity" evidence="2">
    <location>
        <begin position="1164"/>
        <end position="1178"/>
    </location>
</feature>
<dbReference type="EMBL" id="LN714484">
    <property type="protein sequence ID" value="CEL68321.1"/>
    <property type="molecule type" value="Genomic_DNA"/>
</dbReference>
<feature type="region of interest" description="Disordered" evidence="2">
    <location>
        <begin position="1919"/>
        <end position="2040"/>
    </location>
</feature>
<feature type="compositionally biased region" description="Low complexity" evidence="2">
    <location>
        <begin position="374"/>
        <end position="387"/>
    </location>
</feature>
<feature type="compositionally biased region" description="Low complexity" evidence="2">
    <location>
        <begin position="2074"/>
        <end position="2084"/>
    </location>
</feature>
<organism evidence="3 5">
    <name type="scientific">Neospora caninum (strain Liverpool)</name>
    <dbReference type="NCBI Taxonomy" id="572307"/>
    <lineage>
        <taxon>Eukaryota</taxon>
        <taxon>Sar</taxon>
        <taxon>Alveolata</taxon>
        <taxon>Apicomplexa</taxon>
        <taxon>Conoidasida</taxon>
        <taxon>Coccidia</taxon>
        <taxon>Eucoccidiorida</taxon>
        <taxon>Eimeriorina</taxon>
        <taxon>Sarcocystidae</taxon>
        <taxon>Neospora</taxon>
    </lineage>
</organism>
<feature type="compositionally biased region" description="Low complexity" evidence="2">
    <location>
        <begin position="1039"/>
        <end position="1068"/>
    </location>
</feature>
<feature type="compositionally biased region" description="Basic and acidic residues" evidence="2">
    <location>
        <begin position="1960"/>
        <end position="1971"/>
    </location>
</feature>
<sequence length="2244" mass="238843">MPRASLRNRRKNAVQSSVSSSPEGREGTSQPSAPGPPSAPPSSSPSLASSSSSSSSERPRKNPVGLSRFELSTAAESSPREATARETPPFSEPLRRAHPSSQPSSLASVSSASSASSCFSSVPISLSGSSGSCLPLLSSSQFDGNACLSEARGSAPSPFASPVRGNGAKERPPVPLAALLSPSRRLDVPHRESWPASVGRACRERLLSCVPRSLSSRAVANEVACQDAGARADDGRGEKRSQTSLPSSPVLRASFSSPAPFPQTSMDPCALPCGPSSLRARERQWSRALSDGVGGGPDDQSLFSSISSVLVPLCPSRYRTPRAPFEEERDAEHLARLTLPPSFAASPQRRERDYLSLRIQRASESLSRKRLAFSSPESGGSAGPGCPLGKEEKRSFLSPVFAPRPFEKEMEERAKKEGLSGRERRSGADGKPPGTSMSPLLFYSASNPKAAVETMVQREREPQAEKSLERGRSPGSRAPKVSWLFHRRGEREAESRTQLGEEEKENNRQEEGEENPEKDREEGGGKKSREGAQQADARENEGRGTPKRRKPLEFGDTRGQAGAEGRKATLQERRPTGAFASAKDVDERDAEHLTSPKPRARLGDRANEAACFDAVTDLWERGLLSPKAPRDRSLGYVSSPRKSCPSSPVFPVKVAGEERAAGTACCERGPREEERKEADESEDASRSEAKRVSSDKDEIYIVDRQALKWMAPFCTDEEHVLTRARRRRSSVTVLHRLQEHGRGVASLSALSSQALASQAVSSQTICFSGVSRGRGRRRRSSSRSVSADGQAEETRGDASAEREKATPEERVQTGRERRRPSNDLQVDRGERSRRGRVLERESGRREDKQDRDPPEGGRADAVQSGRGLLGPTRSSSVSCAFASSGSASSASLKSDAKKPRASESRVSSRLTCVSSLSPLRPELASPRRSPTRRASCSSESSLSLSFPLSCAPALARASPPRVSGAWSVPLAEVMSPSSPPRVPGAFRSPCPVLSPPPSLSSCSSPRSASREKERVERTPEPATPFGSPSTLPLRRSPRLFASSSQLPFQSPSSPSPQAAASPRRASLLGAQRPAGSAASVSTSPRPTPGRAIVSSSPKKEEAAAAPAHEKTQTARVQGTEASRGRALPKKRPCGGGSKTKGKEGSRGKEKTKDQTKETEPNNASVSSCSSFRSALSGSPQTDTGEKENRATKKLRTVLSPATATASPCQDRSSVSGRRPAPKRHAGMPLSAVSPADSVPPRALRSAHLQARRHDRNPSSSRFSRPLATRVRAGAANSTRGKEGLSGRGAKEGGQQSVSVRHPVSRSSEGDKAQIEGGDRVTGEEECLSNGEAEEEPAAKEKPAETPPAGQSLPSAAESRDTSLSSCDAVSGIGEKENATGSEGQAPREEGREVGKKQAPAVRSERSRGVSGTHAAAEAKEEEKGEGLENAAVGERKSPKQEKESSAVSAPRGSSESERGGPSPRQPRRPLTASTLSSLGLLSGVSCFASPFRRRASSDASTERSFLSASPASHLSASRPRASSEASLDARSVSARSSCLSSAPSLLRSPRFSASSAASAHAGQGGAAGGSRETPVVFEWEKKRAEEEAKHARDLQQALDDDLEAQVERMRQSRGAGGRVGGSDGPEGDDASRKERKRKRDDSDDAEIASRRADLSMDTPSFLALDPFLVDEADEKLLTTQQLRTYLSTIITGDLHGKSREALLYMAKAWSLQTHTSTGVPSSRMNFANVGERFVPQAARRFQGKVLPKERRRHSILRSSSSALLDGRQGDNQERLKRRRISFSPFNKVQLYTLDETERQSKEEAAQRSFQNEQQQLMILERQRENALASFSPFSSSSSRFDVYAESDEGTTERQDEDEEKENQGGNDAAAQAFCPFPQSAEFSTPPPPAQKPHAASWGVSASTPPYSSGISGDFFSFSSRQEAPLAGPRLGDAPSPGASLSHPLNSPGKSKQPMPPGVKDSGKVDWRRNEDSPFSSAVATQSKLPFTTSPSFKLLHGSDPSAVSGGSATSLASSVSPCASSCPGAFSRHERSSVFGKPTFPSRGVVSTVPSFKAFRDAHLRNQQQAPSVRMQKPSASAASSPFAGLGGLGASPGRVETKAISEKRNGRESSLQTQASRAASSALAGGGRLSAFSGSHLPKAAGNEKGGCTYTGSENVDGDENRENGMVNGSRNKALEQTDAGVGRASEKGGERNGFDKLAGTDHGSVRRGNEAPVQFYISPLGQRVYRRGSLVSPAAVSGFQGF</sequence>
<dbReference type="GeneID" id="13440002"/>
<dbReference type="VEuPathDB" id="ToxoDB:NCLIV_040910"/>